<dbReference type="EMBL" id="CM026427">
    <property type="protein sequence ID" value="KAG0570829.1"/>
    <property type="molecule type" value="Genomic_DNA"/>
</dbReference>
<keyword evidence="3" id="KW-1185">Reference proteome</keyword>
<proteinExistence type="predicted"/>
<feature type="compositionally biased region" description="Polar residues" evidence="1">
    <location>
        <begin position="32"/>
        <end position="42"/>
    </location>
</feature>
<gene>
    <name evidence="2" type="ORF">KC19_6G190500</name>
</gene>
<sequence length="504" mass="55745">MEEPASSTSKAEGSTSRANSPPAARLPPKIQVKSQNPISNPQDPRAFRAPSPVPSGDYAPRAPSPAPCRNYAPARSPSPAPSGNYAPARSPSPAPSGNYAPARSPSPAPCGNYAPARSPSPAPCGNYAPARSPSPGPSGNYAPRAPSPAPTGNQSTPINLPRASPKAAQPPAATRSPSSPERLRGGSPDVKANDYLAANPHKFLKQPPTPRRPKSPVRSPKTPSFVPPDVITPVFPAEPADMAGAMTSMDTGLTYPWNMWGPITKYGYLDDVAPTWAQKHHFQGKHDKLSKKRLQRRRFCFVRHPAYKELIEPEEKTCSSYLDPKRKEFWRTDVDTVLKREMKADKDRYKLLLEHMGNEEGFRKSELLRDREDRWQAFQDYDKNVKWYPGFRNNTSGVKYDIITHRPTDEYEAKRVKAENMKARYNLAKRGLYIQERMSGARPYDILSWRVMPPCRELPEWPEDIGPPPGPRFDDSKIQLNASKGALSFALPFGPFGTFASGIK</sequence>
<dbReference type="InterPro" id="IPR051425">
    <property type="entry name" value="Formin_Homology"/>
</dbReference>
<accession>A0A8T0HJ64</accession>
<name>A0A8T0HJ64_CERPU</name>
<dbReference type="AlphaFoldDB" id="A0A8T0HJ64"/>
<protein>
    <submittedName>
        <fullName evidence="2">Uncharacterized protein</fullName>
    </submittedName>
</protein>
<feature type="region of interest" description="Disordered" evidence="1">
    <location>
        <begin position="1"/>
        <end position="232"/>
    </location>
</feature>
<feature type="compositionally biased region" description="Polar residues" evidence="1">
    <location>
        <begin position="1"/>
        <end position="19"/>
    </location>
</feature>
<dbReference type="PANTHER" id="PTHR45725:SF1">
    <property type="entry name" value="DISHEVELLED ASSOCIATED ACTIVATOR OF MORPHOGENESIS, ISOFORM D"/>
    <property type="match status" value="1"/>
</dbReference>
<comment type="caution">
    <text evidence="2">The sequence shown here is derived from an EMBL/GenBank/DDBJ whole genome shotgun (WGS) entry which is preliminary data.</text>
</comment>
<evidence type="ECO:0000313" key="2">
    <source>
        <dbReference type="EMBL" id="KAG0570829.1"/>
    </source>
</evidence>
<dbReference type="PANTHER" id="PTHR45725">
    <property type="entry name" value="FORMIN HOMOLOGY 2 FAMILY MEMBER"/>
    <property type="match status" value="1"/>
</dbReference>
<organism evidence="2 3">
    <name type="scientific">Ceratodon purpureus</name>
    <name type="common">Fire moss</name>
    <name type="synonym">Dicranum purpureum</name>
    <dbReference type="NCBI Taxonomy" id="3225"/>
    <lineage>
        <taxon>Eukaryota</taxon>
        <taxon>Viridiplantae</taxon>
        <taxon>Streptophyta</taxon>
        <taxon>Embryophyta</taxon>
        <taxon>Bryophyta</taxon>
        <taxon>Bryophytina</taxon>
        <taxon>Bryopsida</taxon>
        <taxon>Dicranidae</taxon>
        <taxon>Pseudoditrichales</taxon>
        <taxon>Ditrichaceae</taxon>
        <taxon>Ceratodon</taxon>
    </lineage>
</organism>
<evidence type="ECO:0000313" key="3">
    <source>
        <dbReference type="Proteomes" id="UP000822688"/>
    </source>
</evidence>
<dbReference type="Proteomes" id="UP000822688">
    <property type="component" value="Chromosome 6"/>
</dbReference>
<reference evidence="2 3" key="1">
    <citation type="submission" date="2020-06" db="EMBL/GenBank/DDBJ databases">
        <title>WGS assembly of Ceratodon purpureus strain R40.</title>
        <authorList>
            <person name="Carey S.B."/>
            <person name="Jenkins J."/>
            <person name="Shu S."/>
            <person name="Lovell J.T."/>
            <person name="Sreedasyam A."/>
            <person name="Maumus F."/>
            <person name="Tiley G.P."/>
            <person name="Fernandez-Pozo N."/>
            <person name="Barry K."/>
            <person name="Chen C."/>
            <person name="Wang M."/>
            <person name="Lipzen A."/>
            <person name="Daum C."/>
            <person name="Saski C.A."/>
            <person name="Payton A.C."/>
            <person name="Mcbreen J.C."/>
            <person name="Conrad R.E."/>
            <person name="Kollar L.M."/>
            <person name="Olsson S."/>
            <person name="Huttunen S."/>
            <person name="Landis J.B."/>
            <person name="Wickett N.J."/>
            <person name="Johnson M.G."/>
            <person name="Rensing S.A."/>
            <person name="Grimwood J."/>
            <person name="Schmutz J."/>
            <person name="Mcdaniel S.F."/>
        </authorList>
    </citation>
    <scope>NUCLEOTIDE SEQUENCE [LARGE SCALE GENOMIC DNA]</scope>
    <source>
        <strain evidence="2 3">R40</strain>
    </source>
</reference>
<evidence type="ECO:0000256" key="1">
    <source>
        <dbReference type="SAM" id="MobiDB-lite"/>
    </source>
</evidence>